<organism evidence="3 4">
    <name type="scientific">Carnegiea gigantea</name>
    <dbReference type="NCBI Taxonomy" id="171969"/>
    <lineage>
        <taxon>Eukaryota</taxon>
        <taxon>Viridiplantae</taxon>
        <taxon>Streptophyta</taxon>
        <taxon>Embryophyta</taxon>
        <taxon>Tracheophyta</taxon>
        <taxon>Spermatophyta</taxon>
        <taxon>Magnoliopsida</taxon>
        <taxon>eudicotyledons</taxon>
        <taxon>Gunneridae</taxon>
        <taxon>Pentapetalae</taxon>
        <taxon>Caryophyllales</taxon>
        <taxon>Cactineae</taxon>
        <taxon>Cactaceae</taxon>
        <taxon>Cactoideae</taxon>
        <taxon>Echinocereeae</taxon>
        <taxon>Carnegiea</taxon>
    </lineage>
</organism>
<proteinExistence type="inferred from homology"/>
<gene>
    <name evidence="3" type="ORF">Cgig2_001461</name>
</gene>
<keyword evidence="1" id="KW-0904">Protein phosphatase</keyword>
<evidence type="ECO:0000313" key="3">
    <source>
        <dbReference type="EMBL" id="KAJ8449805.1"/>
    </source>
</evidence>
<evidence type="ECO:0000256" key="1">
    <source>
        <dbReference type="RuleBase" id="RU366020"/>
    </source>
</evidence>
<comment type="caution">
    <text evidence="3">The sequence shown here is derived from an EMBL/GenBank/DDBJ whole genome shotgun (WGS) entry which is preliminary data.</text>
</comment>
<dbReference type="SUPFAM" id="SSF81606">
    <property type="entry name" value="PP2C-like"/>
    <property type="match status" value="1"/>
</dbReference>
<dbReference type="InterPro" id="IPR039123">
    <property type="entry name" value="PPTC7"/>
</dbReference>
<dbReference type="GO" id="GO:0046872">
    <property type="term" value="F:metal ion binding"/>
    <property type="evidence" value="ECO:0007669"/>
    <property type="project" value="UniProtKB-UniRule"/>
</dbReference>
<dbReference type="OrthoDB" id="60843at2759"/>
<accession>A0A9Q1QRN1</accession>
<keyword evidence="1" id="KW-0464">Manganese</keyword>
<reference evidence="3" key="1">
    <citation type="submission" date="2022-04" db="EMBL/GenBank/DDBJ databases">
        <title>Carnegiea gigantea Genome sequencing and assembly v2.</title>
        <authorList>
            <person name="Copetti D."/>
            <person name="Sanderson M.J."/>
            <person name="Burquez A."/>
            <person name="Wojciechowski M.F."/>
        </authorList>
    </citation>
    <scope>NUCLEOTIDE SEQUENCE</scope>
    <source>
        <strain evidence="3">SGP5-SGP5p</strain>
        <tissue evidence="3">Aerial part</tissue>
    </source>
</reference>
<sequence>MAGPGVYYFFPTDYFVPPLYSTTPNHKDLLAPATRPQIKTADDHCHADHDGDQRLRMKDSRKLVIKRKTSNDCGILSDCEIRCVRQRLCAEEETDTSPTKEQKKLKLVAGACYIPKDDESHPKGDDAYFICAEKQTIGVADGVGGWRLRGIDAGAYARELMANCTESALLVPVGCLIDPMKVLAEGHSKTNANAKGSSTACIITLQHNVYIYAPSLLHSTHLDTSHMQNIAIWSWTSTRNQPQPSWAKLKFARPVLIAVFGQYLCAANLGDSGFVVLREGKVFYRSPVQQHKFNQPYQLGNGNRFDSPRTAMQIRVPVKPGDIIVAGTDGLFDNMFNHELEEIVKDQEECSTPEDIAWYIAENALYDSLDKDSETPFSTASKKAGKTHQGGKIDDITAVVALVQPADH</sequence>
<comment type="catalytic activity">
    <reaction evidence="1">
        <text>O-phospho-L-threonyl-[protein] + H2O = L-threonyl-[protein] + phosphate</text>
        <dbReference type="Rhea" id="RHEA:47004"/>
        <dbReference type="Rhea" id="RHEA-COMP:11060"/>
        <dbReference type="Rhea" id="RHEA-COMP:11605"/>
        <dbReference type="ChEBI" id="CHEBI:15377"/>
        <dbReference type="ChEBI" id="CHEBI:30013"/>
        <dbReference type="ChEBI" id="CHEBI:43474"/>
        <dbReference type="ChEBI" id="CHEBI:61977"/>
        <dbReference type="EC" id="3.1.3.16"/>
    </reaction>
</comment>
<dbReference type="PANTHER" id="PTHR12320:SF14">
    <property type="entry name" value="PROTEIN PHOSPHATASE"/>
    <property type="match status" value="1"/>
</dbReference>
<dbReference type="SMART" id="SM00332">
    <property type="entry name" value="PP2Cc"/>
    <property type="match status" value="1"/>
</dbReference>
<dbReference type="EC" id="3.1.3.16" evidence="1"/>
<feature type="domain" description="PPM-type phosphatase" evidence="2">
    <location>
        <begin position="108"/>
        <end position="403"/>
    </location>
</feature>
<keyword evidence="1" id="KW-0479">Metal-binding</keyword>
<dbReference type="Gene3D" id="3.60.40.10">
    <property type="entry name" value="PPM-type phosphatase domain"/>
    <property type="match status" value="2"/>
</dbReference>
<comment type="cofactor">
    <cofactor evidence="1">
        <name>Mn(2+)</name>
        <dbReference type="ChEBI" id="CHEBI:29035"/>
    </cofactor>
</comment>
<evidence type="ECO:0000313" key="4">
    <source>
        <dbReference type="Proteomes" id="UP001153076"/>
    </source>
</evidence>
<comment type="catalytic activity">
    <reaction evidence="1">
        <text>O-phospho-L-seryl-[protein] + H2O = L-seryl-[protein] + phosphate</text>
        <dbReference type="Rhea" id="RHEA:20629"/>
        <dbReference type="Rhea" id="RHEA-COMP:9863"/>
        <dbReference type="Rhea" id="RHEA-COMP:11604"/>
        <dbReference type="ChEBI" id="CHEBI:15377"/>
        <dbReference type="ChEBI" id="CHEBI:29999"/>
        <dbReference type="ChEBI" id="CHEBI:43474"/>
        <dbReference type="ChEBI" id="CHEBI:83421"/>
        <dbReference type="EC" id="3.1.3.16"/>
    </reaction>
</comment>
<dbReference type="EMBL" id="JAKOGI010000019">
    <property type="protein sequence ID" value="KAJ8449805.1"/>
    <property type="molecule type" value="Genomic_DNA"/>
</dbReference>
<evidence type="ECO:0000259" key="2">
    <source>
        <dbReference type="PROSITE" id="PS51746"/>
    </source>
</evidence>
<name>A0A9Q1QRN1_9CARY</name>
<keyword evidence="1" id="KW-0378">Hydrolase</keyword>
<keyword evidence="1" id="KW-0460">Magnesium</keyword>
<comment type="cofactor">
    <cofactor evidence="1">
        <name>Mg(2+)</name>
        <dbReference type="ChEBI" id="CHEBI:18420"/>
    </cofactor>
</comment>
<comment type="similarity">
    <text evidence="1">Belongs to the PP2C family.</text>
</comment>
<dbReference type="AlphaFoldDB" id="A0A9Q1QRN1"/>
<dbReference type="Proteomes" id="UP001153076">
    <property type="component" value="Unassembled WGS sequence"/>
</dbReference>
<dbReference type="GO" id="GO:0004722">
    <property type="term" value="F:protein serine/threonine phosphatase activity"/>
    <property type="evidence" value="ECO:0007669"/>
    <property type="project" value="UniProtKB-EC"/>
</dbReference>
<protein>
    <recommendedName>
        <fullName evidence="1">Protein phosphatase</fullName>
        <ecNumber evidence="1">3.1.3.16</ecNumber>
    </recommendedName>
</protein>
<dbReference type="PROSITE" id="PS51746">
    <property type="entry name" value="PPM_2"/>
    <property type="match status" value="1"/>
</dbReference>
<dbReference type="InterPro" id="IPR001932">
    <property type="entry name" value="PPM-type_phosphatase-like_dom"/>
</dbReference>
<keyword evidence="4" id="KW-1185">Reference proteome</keyword>
<dbReference type="InterPro" id="IPR036457">
    <property type="entry name" value="PPM-type-like_dom_sf"/>
</dbReference>
<dbReference type="PANTHER" id="PTHR12320">
    <property type="entry name" value="PROTEIN PHOSPHATASE 2C"/>
    <property type="match status" value="1"/>
</dbReference>